<protein>
    <submittedName>
        <fullName evidence="1">Uncharacterized protein</fullName>
    </submittedName>
</protein>
<keyword evidence="2" id="KW-1185">Reference proteome</keyword>
<gene>
    <name evidence="1" type="ORF">OV079_49740</name>
</gene>
<comment type="caution">
    <text evidence="1">The sequence shown here is derived from an EMBL/GenBank/DDBJ whole genome shotgun (WGS) entry which is preliminary data.</text>
</comment>
<dbReference type="RefSeq" id="WP_267777468.1">
    <property type="nucleotide sequence ID" value="NZ_JAPNKE010000002.1"/>
</dbReference>
<dbReference type="AlphaFoldDB" id="A0A9X3J264"/>
<name>A0A9X3J264_9BACT</name>
<sequence>MASLAPGCVDEPAIVGACAGIGDCPERQVCVLLGPDGGVGACVTPMPTPGFPGTGNNPLNLDLFNELDVLFVVDDSPAIAPRLPQVAAAMTAFAAALQATEPAPSLRFGVTTTDAGNPRCAAAEAGALRMESCRARLDEFVDADAGVDAREACTAACSLASLELTPTPGPDGEVAVRPWLEVGGNGGNLPDGVELAEALRCAVPQGVAGCEFTSPLASLERAVARSEDEADPAYGFLRETADLLVVVISAGNDCSVAPGHEAIFSDNQVFWGDLQLPDLSPAICWRAGVVCDGPGPVYDDCRPIDRGDDGAEASPEQAVLTSVQHFAEMLQYLQLLRQTVDVKARVRLFSVAGVPPEGQAIPYADADEPGFQTQHGIGPGCSDTIAAPPPVRLLAADDATELEELPAASICEPDWSDAFTRAAVVASENLGPNCYPRCVFDWDPETPELDHVCDVGAIIFTENSEDRGAAVCPRGRRVGQPGRLAALLHRPHRRRARPALRRGGLQPRARAVAVRARSAGDVLLRLVPGVGESGRRLPGAVRCLLRHVVIDMSKGTCHSMAGGARLDGGERP</sequence>
<proteinExistence type="predicted"/>
<reference evidence="1" key="1">
    <citation type="submission" date="2022-11" db="EMBL/GenBank/DDBJ databases">
        <title>Minimal conservation of predation-associated metabolite biosynthetic gene clusters underscores biosynthetic potential of Myxococcota including descriptions for ten novel species: Archangium lansinium sp. nov., Myxococcus landrumus sp. nov., Nannocystis bai.</title>
        <authorList>
            <person name="Ahearne A."/>
            <person name="Stevens C."/>
            <person name="Phillips K."/>
        </authorList>
    </citation>
    <scope>NUCLEOTIDE SEQUENCE</scope>
    <source>
        <strain evidence="1">Na p29</strain>
    </source>
</reference>
<organism evidence="1 2">
    <name type="scientific">Nannocystis pusilla</name>
    <dbReference type="NCBI Taxonomy" id="889268"/>
    <lineage>
        <taxon>Bacteria</taxon>
        <taxon>Pseudomonadati</taxon>
        <taxon>Myxococcota</taxon>
        <taxon>Polyangia</taxon>
        <taxon>Nannocystales</taxon>
        <taxon>Nannocystaceae</taxon>
        <taxon>Nannocystis</taxon>
    </lineage>
</organism>
<dbReference type="EMBL" id="JAPNKE010000002">
    <property type="protein sequence ID" value="MCY1013482.1"/>
    <property type="molecule type" value="Genomic_DNA"/>
</dbReference>
<accession>A0A9X3J264</accession>
<dbReference type="Proteomes" id="UP001150924">
    <property type="component" value="Unassembled WGS sequence"/>
</dbReference>
<evidence type="ECO:0000313" key="1">
    <source>
        <dbReference type="EMBL" id="MCY1013482.1"/>
    </source>
</evidence>
<evidence type="ECO:0000313" key="2">
    <source>
        <dbReference type="Proteomes" id="UP001150924"/>
    </source>
</evidence>